<accession>A0ABV0Z4Z8</accession>
<dbReference type="EMBL" id="JAHRIP010051766">
    <property type="protein sequence ID" value="MEQ2301258.1"/>
    <property type="molecule type" value="Genomic_DNA"/>
</dbReference>
<evidence type="ECO:0000313" key="1">
    <source>
        <dbReference type="EMBL" id="MEQ2301258.1"/>
    </source>
</evidence>
<gene>
    <name evidence="1" type="ORF">AMECASPLE_034051</name>
</gene>
<reference evidence="1 2" key="1">
    <citation type="submission" date="2021-06" db="EMBL/GenBank/DDBJ databases">
        <authorList>
            <person name="Palmer J.M."/>
        </authorList>
    </citation>
    <scope>NUCLEOTIDE SEQUENCE [LARGE SCALE GENOMIC DNA]</scope>
    <source>
        <strain evidence="1 2">AS_MEX2019</strain>
        <tissue evidence="1">Muscle</tissue>
    </source>
</reference>
<organism evidence="1 2">
    <name type="scientific">Ameca splendens</name>
    <dbReference type="NCBI Taxonomy" id="208324"/>
    <lineage>
        <taxon>Eukaryota</taxon>
        <taxon>Metazoa</taxon>
        <taxon>Chordata</taxon>
        <taxon>Craniata</taxon>
        <taxon>Vertebrata</taxon>
        <taxon>Euteleostomi</taxon>
        <taxon>Actinopterygii</taxon>
        <taxon>Neopterygii</taxon>
        <taxon>Teleostei</taxon>
        <taxon>Neoteleostei</taxon>
        <taxon>Acanthomorphata</taxon>
        <taxon>Ovalentaria</taxon>
        <taxon>Atherinomorphae</taxon>
        <taxon>Cyprinodontiformes</taxon>
        <taxon>Goodeidae</taxon>
        <taxon>Ameca</taxon>
    </lineage>
</organism>
<dbReference type="Proteomes" id="UP001469553">
    <property type="component" value="Unassembled WGS sequence"/>
</dbReference>
<sequence>MLLYPVCISATGKKLEVPGAVLKPQLCRNDSIVSREAGNPFRPDYLLCGFLFNSFILSHHRLSKHLKHEGQWEVGTGCPNSHFSALWEEGRVPGENPRMHRENVQKR</sequence>
<name>A0ABV0Z4Z8_9TELE</name>
<keyword evidence="2" id="KW-1185">Reference proteome</keyword>
<comment type="caution">
    <text evidence="1">The sequence shown here is derived from an EMBL/GenBank/DDBJ whole genome shotgun (WGS) entry which is preliminary data.</text>
</comment>
<proteinExistence type="predicted"/>
<evidence type="ECO:0000313" key="2">
    <source>
        <dbReference type="Proteomes" id="UP001469553"/>
    </source>
</evidence>
<protein>
    <submittedName>
        <fullName evidence="1">Uncharacterized protein</fullName>
    </submittedName>
</protein>